<comment type="function">
    <text evidence="1">Required for respiratory activity and maintenance and expression of the mitochondrial genome.</text>
</comment>
<organism evidence="7 8">
    <name type="scientific">Blumeria graminis f. sp. hordei (strain DH14)</name>
    <name type="common">Barley powdery mildew</name>
    <name type="synonym">Oidium monilioides f. sp. hordei</name>
    <dbReference type="NCBI Taxonomy" id="546991"/>
    <lineage>
        <taxon>Eukaryota</taxon>
        <taxon>Fungi</taxon>
        <taxon>Dikarya</taxon>
        <taxon>Ascomycota</taxon>
        <taxon>Pezizomycotina</taxon>
        <taxon>Leotiomycetes</taxon>
        <taxon>Erysiphales</taxon>
        <taxon>Erysiphaceae</taxon>
        <taxon>Blumeria</taxon>
        <taxon>Blumeria hordei</taxon>
    </lineage>
</organism>
<evidence type="ECO:0000313" key="8">
    <source>
        <dbReference type="Proteomes" id="UP000015441"/>
    </source>
</evidence>
<comment type="similarity">
    <text evidence="3">Belongs to the RRG9 family.</text>
</comment>
<evidence type="ECO:0000256" key="2">
    <source>
        <dbReference type="ARBA" id="ARBA00004173"/>
    </source>
</evidence>
<proteinExistence type="inferred from homology"/>
<feature type="region of interest" description="Disordered" evidence="6">
    <location>
        <begin position="116"/>
        <end position="145"/>
    </location>
</feature>
<dbReference type="GO" id="GO:0005739">
    <property type="term" value="C:mitochondrion"/>
    <property type="evidence" value="ECO:0007669"/>
    <property type="project" value="UniProtKB-SubCell"/>
</dbReference>
<comment type="caution">
    <text evidence="7">The sequence shown here is derived from an EMBL/GenBank/DDBJ whole genome shotgun (WGS) entry which is preliminary data.</text>
</comment>
<dbReference type="AlphaFoldDB" id="N1J6X1"/>
<dbReference type="GO" id="GO:0005634">
    <property type="term" value="C:nucleus"/>
    <property type="evidence" value="ECO:0007669"/>
    <property type="project" value="TreeGrafter"/>
</dbReference>
<dbReference type="InterPro" id="IPR010487">
    <property type="entry name" value="NGRN/Rrg9"/>
</dbReference>
<dbReference type="Proteomes" id="UP000015441">
    <property type="component" value="Unassembled WGS sequence"/>
</dbReference>
<evidence type="ECO:0000256" key="1">
    <source>
        <dbReference type="ARBA" id="ARBA00003548"/>
    </source>
</evidence>
<evidence type="ECO:0000313" key="7">
    <source>
        <dbReference type="EMBL" id="CCU74959.1"/>
    </source>
</evidence>
<dbReference type="HOGENOM" id="CLU_047598_0_0_1"/>
<sequence length="350" mass="39779">MPCLCTFNVLRSFITTITELNPNIAATSIRISTSQPSRALVRRSQPGTNFLHSSTKKYITSCSSAYQKNTGTSVVEDQERDGNVRAATSSTNVNDSIVDFSADNIEKLVAEIDKNSRSKRNMQTMQPKISDPVNQNSSPSLDKQVNTPMRDLMRDIPKKKQSSPDLKTRLTRINETNHPANIKITTQNEVLKDEWTSLPREPWMKEKERTKQKYPDGYQPLKRLSPDAIEGIRALHAQMPERFTTAVLANEFKVSPEAIRRILKSKWRPNIDEAMDREARWFRRGKQVWSRWAELGATPPSKYRRQGIGEKPPLNRYQPDPLPELITTAARGRVPKNPEPGFNPDEGGIL</sequence>
<reference evidence="7 8" key="1">
    <citation type="journal article" date="2010" name="Science">
        <title>Genome expansion and gene loss in powdery mildew fungi reveal tradeoffs in extreme parasitism.</title>
        <authorList>
            <person name="Spanu P.D."/>
            <person name="Abbott J.C."/>
            <person name="Amselem J."/>
            <person name="Burgis T.A."/>
            <person name="Soanes D.M."/>
            <person name="Stueber K."/>
            <person name="Ver Loren van Themaat E."/>
            <person name="Brown J.K.M."/>
            <person name="Butcher S.A."/>
            <person name="Gurr S.J."/>
            <person name="Lebrun M.-H."/>
            <person name="Ridout C.J."/>
            <person name="Schulze-Lefert P."/>
            <person name="Talbot N.J."/>
            <person name="Ahmadinejad N."/>
            <person name="Ametz C."/>
            <person name="Barton G.R."/>
            <person name="Benjdia M."/>
            <person name="Bidzinski P."/>
            <person name="Bindschedler L.V."/>
            <person name="Both M."/>
            <person name="Brewer M.T."/>
            <person name="Cadle-Davidson L."/>
            <person name="Cadle-Davidson M.M."/>
            <person name="Collemare J."/>
            <person name="Cramer R."/>
            <person name="Frenkel O."/>
            <person name="Godfrey D."/>
            <person name="Harriman J."/>
            <person name="Hoede C."/>
            <person name="King B.C."/>
            <person name="Klages S."/>
            <person name="Kleemann J."/>
            <person name="Knoll D."/>
            <person name="Koti P.S."/>
            <person name="Kreplak J."/>
            <person name="Lopez-Ruiz F.J."/>
            <person name="Lu X."/>
            <person name="Maekawa T."/>
            <person name="Mahanil S."/>
            <person name="Micali C."/>
            <person name="Milgroom M.G."/>
            <person name="Montana G."/>
            <person name="Noir S."/>
            <person name="O'Connell R.J."/>
            <person name="Oberhaensli S."/>
            <person name="Parlange F."/>
            <person name="Pedersen C."/>
            <person name="Quesneville H."/>
            <person name="Reinhardt R."/>
            <person name="Rott M."/>
            <person name="Sacristan S."/>
            <person name="Schmidt S.M."/>
            <person name="Schoen M."/>
            <person name="Skamnioti P."/>
            <person name="Sommer H."/>
            <person name="Stephens A."/>
            <person name="Takahara H."/>
            <person name="Thordal-Christensen H."/>
            <person name="Vigouroux M."/>
            <person name="Wessling R."/>
            <person name="Wicker T."/>
            <person name="Panstruga R."/>
        </authorList>
    </citation>
    <scope>NUCLEOTIDE SEQUENCE [LARGE SCALE GENOMIC DNA]</scope>
    <source>
        <strain evidence="7">DH14</strain>
    </source>
</reference>
<comment type="subcellular location">
    <subcellularLocation>
        <location evidence="2">Mitochondrion</location>
    </subcellularLocation>
</comment>
<gene>
    <name evidence="7" type="ORF">BGHDH14_bgh03237</name>
</gene>
<keyword evidence="5" id="KW-0809">Transit peptide</keyword>
<evidence type="ECO:0000256" key="5">
    <source>
        <dbReference type="ARBA" id="ARBA00022946"/>
    </source>
</evidence>
<dbReference type="eggNOG" id="ENOG502S7IA">
    <property type="taxonomic scope" value="Eukaryota"/>
</dbReference>
<dbReference type="PANTHER" id="PTHR13475:SF3">
    <property type="entry name" value="NEUGRIN"/>
    <property type="match status" value="1"/>
</dbReference>
<dbReference type="OrthoDB" id="5578174at2759"/>
<evidence type="ECO:0000256" key="6">
    <source>
        <dbReference type="SAM" id="MobiDB-lite"/>
    </source>
</evidence>
<accession>N1J6X1</accession>
<name>N1J6X1_BLUG1</name>
<protein>
    <recommendedName>
        <fullName evidence="4">Required for respiratory growth protein 9, mitochondrial</fullName>
    </recommendedName>
</protein>
<feature type="region of interest" description="Disordered" evidence="6">
    <location>
        <begin position="329"/>
        <end position="350"/>
    </location>
</feature>
<dbReference type="InParanoid" id="N1J6X1"/>
<dbReference type="STRING" id="546991.N1J6X1"/>
<dbReference type="Pfam" id="PF06413">
    <property type="entry name" value="Neugrin"/>
    <property type="match status" value="1"/>
</dbReference>
<evidence type="ECO:0000256" key="4">
    <source>
        <dbReference type="ARBA" id="ARBA00013566"/>
    </source>
</evidence>
<dbReference type="EMBL" id="CAUH01000748">
    <property type="protein sequence ID" value="CCU74959.1"/>
    <property type="molecule type" value="Genomic_DNA"/>
</dbReference>
<keyword evidence="8" id="KW-1185">Reference proteome</keyword>
<dbReference type="PANTHER" id="PTHR13475">
    <property type="entry name" value="NEUGRIN"/>
    <property type="match status" value="1"/>
</dbReference>
<evidence type="ECO:0000256" key="3">
    <source>
        <dbReference type="ARBA" id="ARBA00010895"/>
    </source>
</evidence>
<feature type="compositionally biased region" description="Polar residues" evidence="6">
    <location>
        <begin position="121"/>
        <end position="145"/>
    </location>
</feature>